<dbReference type="Proteomes" id="UP000014070">
    <property type="component" value="Chromosome"/>
</dbReference>
<evidence type="ECO:0000313" key="2">
    <source>
        <dbReference type="EMBL" id="AGN26664.1"/>
    </source>
</evidence>
<dbReference type="HOGENOM" id="CLU_2044294_0_0_2"/>
<dbReference type="EMBL" id="CP005934">
    <property type="protein sequence ID" value="AGN26664.1"/>
    <property type="molecule type" value="Genomic_DNA"/>
</dbReference>
<dbReference type="RefSeq" id="WP_020449189.1">
    <property type="nucleotide sequence ID" value="NC_021353.1"/>
</dbReference>
<reference evidence="2 3" key="1">
    <citation type="journal article" date="2013" name="Genome Announc.">
        <title>Genome sequence of 'Candidatus Methanomassiliicoccus intestinalis' Issoire-Mx1, a third thermoplasmatales-related methanogenic archaeon from human feces.</title>
        <authorList>
            <person name="Borrel G."/>
            <person name="Harris H.M."/>
            <person name="Parisot N."/>
            <person name="Gaci N."/>
            <person name="Tottey W."/>
            <person name="Mihajlovski A."/>
            <person name="Deane J."/>
            <person name="Gribaldo S."/>
            <person name="Bardot O."/>
            <person name="Peyretaillade E."/>
            <person name="Peyret P."/>
            <person name="O'Toole P.W."/>
            <person name="Brugere J.F."/>
        </authorList>
    </citation>
    <scope>NUCLEOTIDE SEQUENCE [LARGE SCALE GENOMIC DNA]</scope>
    <source>
        <strain evidence="2 3">Issoire-Mx1</strain>
    </source>
</reference>
<dbReference type="KEGG" id="mer:MMINT_13390"/>
<organism evidence="2 3">
    <name type="scientific">Methanomassiliicoccus intestinalis (strain Issoire-Mx1)</name>
    <dbReference type="NCBI Taxonomy" id="1295009"/>
    <lineage>
        <taxon>Archaea</taxon>
        <taxon>Methanobacteriati</taxon>
        <taxon>Thermoplasmatota</taxon>
        <taxon>Thermoplasmata</taxon>
        <taxon>Methanomassiliicoccales</taxon>
        <taxon>Methanomassiliicoccaceae</taxon>
        <taxon>Methanomassiliicoccus</taxon>
    </lineage>
</organism>
<accession>R9T7P1</accession>
<dbReference type="GeneID" id="41323722"/>
<proteinExistence type="predicted"/>
<feature type="transmembrane region" description="Helical" evidence="1">
    <location>
        <begin position="32"/>
        <end position="51"/>
    </location>
</feature>
<evidence type="ECO:0000256" key="1">
    <source>
        <dbReference type="SAM" id="Phobius"/>
    </source>
</evidence>
<sequence length="120" mass="12923">MANKAYWYGASAGFIGISGLGFTLSPDNIDQAVISVLIWMISGILIGIYGYSKKTSMTKKEIYQIGCILIVLPIITFTLSLITWNPIGIASWDPIKLIALIGIPIGAVGIILGHRSLDIK</sequence>
<dbReference type="InParanoid" id="R9T7P1"/>
<keyword evidence="1" id="KW-0472">Membrane</keyword>
<protein>
    <submittedName>
        <fullName evidence="2">Uncharacterized protein</fullName>
    </submittedName>
</protein>
<gene>
    <name evidence="2" type="ORF">MMINT_13390</name>
</gene>
<evidence type="ECO:0000313" key="3">
    <source>
        <dbReference type="Proteomes" id="UP000014070"/>
    </source>
</evidence>
<dbReference type="AlphaFoldDB" id="R9T7P1"/>
<feature type="transmembrane region" description="Helical" evidence="1">
    <location>
        <begin position="95"/>
        <end position="113"/>
    </location>
</feature>
<keyword evidence="3" id="KW-1185">Reference proteome</keyword>
<feature type="transmembrane region" description="Helical" evidence="1">
    <location>
        <begin position="7"/>
        <end position="26"/>
    </location>
</feature>
<name>R9T7P1_METII</name>
<keyword evidence="1" id="KW-1133">Transmembrane helix</keyword>
<feature type="transmembrane region" description="Helical" evidence="1">
    <location>
        <begin position="63"/>
        <end position="83"/>
    </location>
</feature>
<keyword evidence="1" id="KW-0812">Transmembrane</keyword>